<dbReference type="Proteomes" id="UP000280298">
    <property type="component" value="Chromosome"/>
</dbReference>
<keyword evidence="4" id="KW-1185">Reference proteome</keyword>
<dbReference type="EMBL" id="CP034539">
    <property type="protein sequence ID" value="AZQ38791.1"/>
    <property type="molecule type" value="Genomic_DNA"/>
</dbReference>
<evidence type="ECO:0000313" key="3">
    <source>
        <dbReference type="EMBL" id="AZQ38791.1"/>
    </source>
</evidence>
<dbReference type="PANTHER" id="PTHR42760">
    <property type="entry name" value="SHORT-CHAIN DEHYDROGENASES/REDUCTASES FAMILY MEMBER"/>
    <property type="match status" value="1"/>
</dbReference>
<evidence type="ECO:0000256" key="2">
    <source>
        <dbReference type="ARBA" id="ARBA00023002"/>
    </source>
</evidence>
<dbReference type="InterPro" id="IPR002347">
    <property type="entry name" value="SDR_fam"/>
</dbReference>
<dbReference type="KEGG" id="scya:EJ357_39545"/>
<comment type="similarity">
    <text evidence="1">Belongs to the short-chain dehydrogenases/reductases (SDR) family.</text>
</comment>
<dbReference type="PRINTS" id="PR00081">
    <property type="entry name" value="GDHRDH"/>
</dbReference>
<name>A0A3Q9EXX8_9ACTN</name>
<dbReference type="OrthoDB" id="9803333at2"/>
<dbReference type="SUPFAM" id="SSF51735">
    <property type="entry name" value="NAD(P)-binding Rossmann-fold domains"/>
    <property type="match status" value="1"/>
</dbReference>
<dbReference type="NCBIfam" id="NF005395">
    <property type="entry name" value="PRK06940.1"/>
    <property type="match status" value="1"/>
</dbReference>
<dbReference type="InterPro" id="IPR036291">
    <property type="entry name" value="NAD(P)-bd_dom_sf"/>
</dbReference>
<dbReference type="AlphaFoldDB" id="A0A3Q9EXX8"/>
<reference evidence="3 4" key="1">
    <citation type="journal article" date="2019" name="Int. J. Syst. Evol. Microbiol.">
        <title>Streptomyces cyaneochromogenes sp. nov., a blue pigment-producing actinomycete from manganese-contaminated soil.</title>
        <authorList>
            <person name="Tang X."/>
            <person name="Zhao J."/>
            <person name="Li K."/>
            <person name="Chen Z."/>
            <person name="Sun Y."/>
            <person name="Gao J."/>
        </authorList>
    </citation>
    <scope>NUCLEOTIDE SEQUENCE [LARGE SCALE GENOMIC DNA]</scope>
    <source>
        <strain evidence="3 4">MK-45</strain>
    </source>
</reference>
<keyword evidence="2" id="KW-0560">Oxidoreductase</keyword>
<protein>
    <submittedName>
        <fullName evidence="3">SDR family oxidoreductase</fullName>
    </submittedName>
</protein>
<dbReference type="Gene3D" id="3.40.50.720">
    <property type="entry name" value="NAD(P)-binding Rossmann-like Domain"/>
    <property type="match status" value="1"/>
</dbReference>
<dbReference type="Pfam" id="PF13561">
    <property type="entry name" value="adh_short_C2"/>
    <property type="match status" value="2"/>
</dbReference>
<sequence length="275" mass="27409">MARNVLVVIGVGGMGQSIARRQGPGRKVLLADVDEQVLSTTAQALRGEGHDVVTSPVDVSSRASVAALADLAAELGSVTEVVHTAGLSPVQAPAAAILAVDLLGVALTLEEFARVIAPGGAGVVISSMAGHLAAPLDAEQERVLARTPVDELLDLPFVSEVTSGAVGYGLAKRANHLHVQAAAGTWGRRGARINSISPGVISTPMGQQELTGDSGTAMRAMVDASATGRLGTPADIAAAAAFLLGPDSGFVSGTDLLVDGGVVAVLRAGAPSPAA</sequence>
<evidence type="ECO:0000313" key="4">
    <source>
        <dbReference type="Proteomes" id="UP000280298"/>
    </source>
</evidence>
<dbReference type="GO" id="GO:0016616">
    <property type="term" value="F:oxidoreductase activity, acting on the CH-OH group of donors, NAD or NADP as acceptor"/>
    <property type="evidence" value="ECO:0007669"/>
    <property type="project" value="TreeGrafter"/>
</dbReference>
<accession>A0A3Q9EXX8</accession>
<organism evidence="3 4">
    <name type="scientific">Streptomyces cyaneochromogenes</name>
    <dbReference type="NCBI Taxonomy" id="2496836"/>
    <lineage>
        <taxon>Bacteria</taxon>
        <taxon>Bacillati</taxon>
        <taxon>Actinomycetota</taxon>
        <taxon>Actinomycetes</taxon>
        <taxon>Kitasatosporales</taxon>
        <taxon>Streptomycetaceae</taxon>
        <taxon>Streptomyces</taxon>
    </lineage>
</organism>
<dbReference type="PANTHER" id="PTHR42760:SF115">
    <property type="entry name" value="3-OXOACYL-[ACYL-CARRIER-PROTEIN] REDUCTASE FABG"/>
    <property type="match status" value="1"/>
</dbReference>
<gene>
    <name evidence="3" type="ORF">EJ357_39545</name>
</gene>
<evidence type="ECO:0000256" key="1">
    <source>
        <dbReference type="ARBA" id="ARBA00006484"/>
    </source>
</evidence>
<proteinExistence type="inferred from homology"/>
<dbReference type="RefSeq" id="WP_126396447.1">
    <property type="nucleotide sequence ID" value="NZ_CP034539.1"/>
</dbReference>